<evidence type="ECO:0000256" key="4">
    <source>
        <dbReference type="ARBA" id="ARBA00022801"/>
    </source>
</evidence>
<evidence type="ECO:0000256" key="2">
    <source>
        <dbReference type="ARBA" id="ARBA00022669"/>
    </source>
</evidence>
<feature type="domain" description="Chitin-binding type-3" evidence="6">
    <location>
        <begin position="492"/>
        <end position="534"/>
    </location>
</feature>
<dbReference type="CDD" id="cd12215">
    <property type="entry name" value="ChiC_BD"/>
    <property type="match status" value="2"/>
</dbReference>
<reference evidence="7 8" key="1">
    <citation type="submission" date="2021-05" db="EMBL/GenBank/DDBJ databases">
        <title>Shewanella sp. JM162201.</title>
        <authorList>
            <person name="Xu S."/>
            <person name="Li A."/>
        </authorList>
    </citation>
    <scope>NUCLEOTIDE SEQUENCE [LARGE SCALE GENOMIC DNA]</scope>
    <source>
        <strain evidence="7 8">JM162201</strain>
    </source>
</reference>
<name>A0ABS5V5S4_9GAMM</name>
<dbReference type="Gene3D" id="3.30.70.2150">
    <property type="match status" value="1"/>
</dbReference>
<sequence length="542" mass="58078">MSKHKLILSLALLGASSQALAHGLMEHPKARQQFCAEQGGYWWPADGSAIPNAACRAAFLDSGTVQFVQNHEFSANVADFRNMAAVTSVVSDGKLCAAADHAKRGMDLPSSDWQRTPMTVAPDGTMEVLFAAHTPHNPSFWQFYLSRPDFDAAAEPLSWGKLELIDELGDQPITVIGDKKYYRMQIKVPAGRSGKATLYSRWQRDDVAGEGFYNCADIVLGDGTEPLPTLNSLGSYIPAGLMVSAGDELWFRVFDGDGRERVFERRTLTAAEVTSGAWTKNLAAQVTLASPLVQIGAKCADGSVGYSDALAENQVWTREAGLSYRLDLKSAPPALALTGLEANYRLSGGKALVSFSIEASKAVNAELALLKAGSTVLTESLSLPEGSTARTLTLTAAGEYELSLTPTSAATSSAATASGDAPLRVRFSVSSDDSCSVSSPDAANYPEWQAGKAYNSGDKVSFNSLIWRAKWWTQGSAPSVSNSAWTLVSDVVLPWDTAAPYNQGQRVSFSGHLWQALWWTRGETPGNSGAWQDLGLWQCAAP</sequence>
<dbReference type="Gene3D" id="2.70.50.50">
    <property type="entry name" value="chitin-binding protein cbp21"/>
    <property type="match status" value="1"/>
</dbReference>
<evidence type="ECO:0000313" key="8">
    <source>
        <dbReference type="Proteomes" id="UP001195903"/>
    </source>
</evidence>
<protein>
    <submittedName>
        <fullName evidence="7">Lytic polysaccharide monooxygenase</fullName>
    </submittedName>
</protein>
<dbReference type="EMBL" id="JAHEPS010000006">
    <property type="protein sequence ID" value="MBT1445806.1"/>
    <property type="molecule type" value="Genomic_DNA"/>
</dbReference>
<dbReference type="InterPro" id="IPR014756">
    <property type="entry name" value="Ig_E-set"/>
</dbReference>
<evidence type="ECO:0000256" key="3">
    <source>
        <dbReference type="ARBA" id="ARBA00022729"/>
    </source>
</evidence>
<dbReference type="InterPro" id="IPR041029">
    <property type="entry name" value="GbpA_2"/>
</dbReference>
<evidence type="ECO:0000259" key="6">
    <source>
        <dbReference type="SMART" id="SM00495"/>
    </source>
</evidence>
<dbReference type="Pfam" id="PF03067">
    <property type="entry name" value="LPMO_10"/>
    <property type="match status" value="1"/>
</dbReference>
<keyword evidence="3 5" id="KW-0732">Signal</keyword>
<dbReference type="InterPro" id="IPR003610">
    <property type="entry name" value="CBM5/12"/>
</dbReference>
<organism evidence="7 8">
    <name type="scientific">Shewanella jiangmenensis</name>
    <dbReference type="NCBI Taxonomy" id="2837387"/>
    <lineage>
        <taxon>Bacteria</taxon>
        <taxon>Pseudomonadati</taxon>
        <taxon>Pseudomonadota</taxon>
        <taxon>Gammaproteobacteria</taxon>
        <taxon>Alteromonadales</taxon>
        <taxon>Shewanellaceae</taxon>
        <taxon>Shewanella</taxon>
    </lineage>
</organism>
<proteinExistence type="predicted"/>
<accession>A0ABS5V5S4</accession>
<keyword evidence="2" id="KW-0147">Chitin-binding</keyword>
<dbReference type="SMART" id="SM00495">
    <property type="entry name" value="ChtBD3"/>
    <property type="match status" value="2"/>
</dbReference>
<keyword evidence="7" id="KW-0560">Oxidoreductase</keyword>
<dbReference type="Pfam" id="PF02839">
    <property type="entry name" value="CBM_5_12"/>
    <property type="match status" value="2"/>
</dbReference>
<dbReference type="SUPFAM" id="SSF81296">
    <property type="entry name" value="E set domains"/>
    <property type="match status" value="1"/>
</dbReference>
<dbReference type="InterPro" id="IPR036573">
    <property type="entry name" value="CBM_sf_5/12"/>
</dbReference>
<dbReference type="PANTHER" id="PTHR34823">
    <property type="entry name" value="GLCNAC-BINDING PROTEIN A"/>
    <property type="match status" value="1"/>
</dbReference>
<evidence type="ECO:0000256" key="5">
    <source>
        <dbReference type="SAM" id="SignalP"/>
    </source>
</evidence>
<evidence type="ECO:0000313" key="7">
    <source>
        <dbReference type="EMBL" id="MBT1445806.1"/>
    </source>
</evidence>
<keyword evidence="4" id="KW-0378">Hydrolase</keyword>
<dbReference type="InterPro" id="IPR004302">
    <property type="entry name" value="Cellulose/chitin-bd_N"/>
</dbReference>
<evidence type="ECO:0000256" key="1">
    <source>
        <dbReference type="ARBA" id="ARBA00022525"/>
    </source>
</evidence>
<dbReference type="Gene3D" id="2.10.10.20">
    <property type="entry name" value="Carbohydrate-binding module superfamily 5/12"/>
    <property type="match status" value="2"/>
</dbReference>
<dbReference type="PANTHER" id="PTHR34823:SF1">
    <property type="entry name" value="CHITIN-BINDING TYPE-4 DOMAIN-CONTAINING PROTEIN"/>
    <property type="match status" value="1"/>
</dbReference>
<keyword evidence="1" id="KW-0964">Secreted</keyword>
<dbReference type="InterPro" id="IPR051024">
    <property type="entry name" value="GlcNAc_Chitin_IntDeg"/>
</dbReference>
<dbReference type="GO" id="GO:0004497">
    <property type="term" value="F:monooxygenase activity"/>
    <property type="evidence" value="ECO:0007669"/>
    <property type="project" value="UniProtKB-KW"/>
</dbReference>
<dbReference type="Pfam" id="PF18416">
    <property type="entry name" value="GbpA_2"/>
    <property type="match status" value="1"/>
</dbReference>
<dbReference type="Proteomes" id="UP001195903">
    <property type="component" value="Unassembled WGS sequence"/>
</dbReference>
<feature type="chain" id="PRO_5045285214" evidence="5">
    <location>
        <begin position="22"/>
        <end position="542"/>
    </location>
</feature>
<dbReference type="RefSeq" id="WP_214508000.1">
    <property type="nucleotide sequence ID" value="NZ_JAHEPS010000006.1"/>
</dbReference>
<feature type="signal peptide" evidence="5">
    <location>
        <begin position="1"/>
        <end position="21"/>
    </location>
</feature>
<keyword evidence="7" id="KW-0503">Monooxygenase</keyword>
<dbReference type="SUPFAM" id="SSF51055">
    <property type="entry name" value="Carbohydrate binding domain"/>
    <property type="match status" value="2"/>
</dbReference>
<gene>
    <name evidence="7" type="ORF">KJI95_14970</name>
</gene>
<feature type="domain" description="Chitin-binding type-3" evidence="6">
    <location>
        <begin position="445"/>
        <end position="488"/>
    </location>
</feature>
<comment type="caution">
    <text evidence="7">The sequence shown here is derived from an EMBL/GenBank/DDBJ whole genome shotgun (WGS) entry which is preliminary data.</text>
</comment>
<keyword evidence="8" id="KW-1185">Reference proteome</keyword>